<dbReference type="eggNOG" id="KOG4417">
    <property type="taxonomic scope" value="Eukaryota"/>
</dbReference>
<evidence type="ECO:0000256" key="2">
    <source>
        <dbReference type="ARBA" id="ARBA00022490"/>
    </source>
</evidence>
<dbReference type="Gene3D" id="3.30.2170.10">
    <property type="entry name" value="archaeoglobus fulgidus dsm 4304 superfamily"/>
    <property type="match status" value="1"/>
</dbReference>
<feature type="region of interest" description="Disordered" evidence="6">
    <location>
        <begin position="217"/>
        <end position="237"/>
    </location>
</feature>
<dbReference type="KEGG" id="aaf:AURANDRAFT_27088"/>
<dbReference type="EMBL" id="GL833129">
    <property type="protein sequence ID" value="EGB07873.1"/>
    <property type="molecule type" value="Genomic_DNA"/>
</dbReference>
<dbReference type="InterPro" id="IPR007581">
    <property type="entry name" value="Endonuclease-V"/>
</dbReference>
<dbReference type="OMA" id="CGIASHF"/>
<protein>
    <recommendedName>
        <fullName evidence="9">Endonuclease V</fullName>
    </recommendedName>
</protein>
<dbReference type="AlphaFoldDB" id="F0YA58"/>
<dbReference type="GO" id="GO:0006281">
    <property type="term" value="P:DNA repair"/>
    <property type="evidence" value="ECO:0007669"/>
    <property type="project" value="InterPro"/>
</dbReference>
<dbReference type="OrthoDB" id="20018at2759"/>
<sequence length="290" mass="30764">MIARPKSAETSGKWPREEPLKLGISHSCPAQELLRQLRTDDGPDVAACAASLAARDGATWLVAGLDMSYFPDDDGAAVASLVVVELPSRRRVHAIHENVRVEGPYIPGFLAFREAPHYCRLLDRLRRDRPDVVPVACLVDGNGVLRPPARTSNPTSMHPRGFGAASHVGVAASIPTVGVAKSLLAVDGLDERTVREGCAAAGLGFGGHTPLVGDSGRTWGAALRSSEPPPKRETTGQDAAFRPIFVSVGHGVCLRTAVALTTACCAYRVPEPIRLADLEGRDVVRTMCAV</sequence>
<evidence type="ECO:0000256" key="1">
    <source>
        <dbReference type="ARBA" id="ARBA00004496"/>
    </source>
</evidence>
<dbReference type="GO" id="GO:0005737">
    <property type="term" value="C:cytoplasm"/>
    <property type="evidence" value="ECO:0007669"/>
    <property type="project" value="UniProtKB-SubCell"/>
</dbReference>
<evidence type="ECO:0008006" key="9">
    <source>
        <dbReference type="Google" id="ProtNLM"/>
    </source>
</evidence>
<accession>F0YA58</accession>
<evidence type="ECO:0000313" key="8">
    <source>
        <dbReference type="Proteomes" id="UP000002729"/>
    </source>
</evidence>
<name>F0YA58_AURAN</name>
<gene>
    <name evidence="7" type="ORF">AURANDRAFT_27088</name>
</gene>
<organism evidence="8">
    <name type="scientific">Aureococcus anophagefferens</name>
    <name type="common">Harmful bloom alga</name>
    <dbReference type="NCBI Taxonomy" id="44056"/>
    <lineage>
        <taxon>Eukaryota</taxon>
        <taxon>Sar</taxon>
        <taxon>Stramenopiles</taxon>
        <taxon>Ochrophyta</taxon>
        <taxon>Pelagophyceae</taxon>
        <taxon>Pelagomonadales</taxon>
        <taxon>Pelagomonadaceae</taxon>
        <taxon>Aureococcus</taxon>
    </lineage>
</organism>
<keyword evidence="5" id="KW-0378">Hydrolase</keyword>
<comment type="subcellular location">
    <subcellularLocation>
        <location evidence="1">Cytoplasm</location>
    </subcellularLocation>
</comment>
<dbReference type="GO" id="GO:0016891">
    <property type="term" value="F:RNA endonuclease activity producing 5'-phosphomonoesters, hydrolytic mechanism"/>
    <property type="evidence" value="ECO:0007669"/>
    <property type="project" value="TreeGrafter"/>
</dbReference>
<dbReference type="PANTHER" id="PTHR28511:SF1">
    <property type="entry name" value="ENDONUCLEASE V"/>
    <property type="match status" value="1"/>
</dbReference>
<dbReference type="GeneID" id="20220301"/>
<dbReference type="GO" id="GO:0003727">
    <property type="term" value="F:single-stranded RNA binding"/>
    <property type="evidence" value="ECO:0007669"/>
    <property type="project" value="TreeGrafter"/>
</dbReference>
<proteinExistence type="predicted"/>
<evidence type="ECO:0000256" key="6">
    <source>
        <dbReference type="SAM" id="MobiDB-lite"/>
    </source>
</evidence>
<keyword evidence="4" id="KW-0255">Endonuclease</keyword>
<dbReference type="Pfam" id="PF04493">
    <property type="entry name" value="Endonuclease_5"/>
    <property type="match status" value="1"/>
</dbReference>
<dbReference type="GO" id="GO:0005730">
    <property type="term" value="C:nucleolus"/>
    <property type="evidence" value="ECO:0007669"/>
    <property type="project" value="TreeGrafter"/>
</dbReference>
<dbReference type="RefSeq" id="XP_009037250.1">
    <property type="nucleotide sequence ID" value="XM_009039002.1"/>
</dbReference>
<evidence type="ECO:0000313" key="7">
    <source>
        <dbReference type="EMBL" id="EGB07873.1"/>
    </source>
</evidence>
<evidence type="ECO:0000256" key="3">
    <source>
        <dbReference type="ARBA" id="ARBA00022722"/>
    </source>
</evidence>
<evidence type="ECO:0000256" key="4">
    <source>
        <dbReference type="ARBA" id="ARBA00022759"/>
    </source>
</evidence>
<dbReference type="CDD" id="cd06559">
    <property type="entry name" value="Endonuclease_V"/>
    <property type="match status" value="1"/>
</dbReference>
<dbReference type="PANTHER" id="PTHR28511">
    <property type="entry name" value="ENDONUCLEASE V"/>
    <property type="match status" value="1"/>
</dbReference>
<keyword evidence="3" id="KW-0540">Nuclease</keyword>
<evidence type="ECO:0000256" key="5">
    <source>
        <dbReference type="ARBA" id="ARBA00022801"/>
    </source>
</evidence>
<reference evidence="7 8" key="1">
    <citation type="journal article" date="2011" name="Proc. Natl. Acad. Sci. U.S.A.">
        <title>Niche of harmful alga Aureococcus anophagefferens revealed through ecogenomics.</title>
        <authorList>
            <person name="Gobler C.J."/>
            <person name="Berry D.L."/>
            <person name="Dyhrman S.T."/>
            <person name="Wilhelm S.W."/>
            <person name="Salamov A."/>
            <person name="Lobanov A.V."/>
            <person name="Zhang Y."/>
            <person name="Collier J.L."/>
            <person name="Wurch L.L."/>
            <person name="Kustka A.B."/>
            <person name="Dill B.D."/>
            <person name="Shah M."/>
            <person name="VerBerkmoes N.C."/>
            <person name="Kuo A."/>
            <person name="Terry A."/>
            <person name="Pangilinan J."/>
            <person name="Lindquist E.A."/>
            <person name="Lucas S."/>
            <person name="Paulsen I.T."/>
            <person name="Hattenrath-Lehmann T.K."/>
            <person name="Talmage S.C."/>
            <person name="Walker E.A."/>
            <person name="Koch F."/>
            <person name="Burson A.M."/>
            <person name="Marcoval M.A."/>
            <person name="Tang Y.Z."/>
            <person name="Lecleir G.R."/>
            <person name="Coyne K.J."/>
            <person name="Berg G.M."/>
            <person name="Bertrand E.M."/>
            <person name="Saito M.A."/>
            <person name="Gladyshev V.N."/>
            <person name="Grigoriev I.V."/>
        </authorList>
    </citation>
    <scope>NUCLEOTIDE SEQUENCE [LARGE SCALE GENOMIC DNA]</scope>
    <source>
        <strain evidence="8">CCMP 1984</strain>
    </source>
</reference>
<keyword evidence="8" id="KW-1185">Reference proteome</keyword>
<dbReference type="Proteomes" id="UP000002729">
    <property type="component" value="Unassembled WGS sequence"/>
</dbReference>
<keyword evidence="2" id="KW-0963">Cytoplasm</keyword>
<dbReference type="InParanoid" id="F0YA58"/>